<evidence type="ECO:0000313" key="6">
    <source>
        <dbReference type="Proteomes" id="UP000628017"/>
    </source>
</evidence>
<dbReference type="SUPFAM" id="SSF53822">
    <property type="entry name" value="Periplasmic binding protein-like I"/>
    <property type="match status" value="1"/>
</dbReference>
<keyword evidence="3" id="KW-0804">Transcription</keyword>
<keyword evidence="6" id="KW-1185">Reference proteome</keyword>
<dbReference type="PROSITE" id="PS50932">
    <property type="entry name" value="HTH_LACI_2"/>
    <property type="match status" value="1"/>
</dbReference>
<evidence type="ECO:0000313" key="5">
    <source>
        <dbReference type="EMBL" id="GGA11562.1"/>
    </source>
</evidence>
<gene>
    <name evidence="5" type="ORF">GCM10011498_09770</name>
</gene>
<proteinExistence type="predicted"/>
<dbReference type="PANTHER" id="PTHR30146">
    <property type="entry name" value="LACI-RELATED TRANSCRIPTIONAL REPRESSOR"/>
    <property type="match status" value="1"/>
</dbReference>
<dbReference type="InterPro" id="IPR010982">
    <property type="entry name" value="Lambda_DNA-bd_dom_sf"/>
</dbReference>
<keyword evidence="1" id="KW-0805">Transcription regulation</keyword>
<dbReference type="PANTHER" id="PTHR30146:SF138">
    <property type="entry name" value="TRANSCRIPTIONAL REGULATORY PROTEIN"/>
    <property type="match status" value="1"/>
</dbReference>
<evidence type="ECO:0000256" key="3">
    <source>
        <dbReference type="ARBA" id="ARBA00023163"/>
    </source>
</evidence>
<dbReference type="Proteomes" id="UP000628017">
    <property type="component" value="Unassembled WGS sequence"/>
</dbReference>
<dbReference type="SMART" id="SM00354">
    <property type="entry name" value="HTH_LACI"/>
    <property type="match status" value="1"/>
</dbReference>
<name>A0A916QVM3_9RHOB</name>
<dbReference type="Pfam" id="PF13377">
    <property type="entry name" value="Peripla_BP_3"/>
    <property type="match status" value="1"/>
</dbReference>
<dbReference type="EMBL" id="BMKA01000001">
    <property type="protein sequence ID" value="GGA11562.1"/>
    <property type="molecule type" value="Genomic_DNA"/>
</dbReference>
<dbReference type="Gene3D" id="1.10.260.40">
    <property type="entry name" value="lambda repressor-like DNA-binding domains"/>
    <property type="match status" value="1"/>
</dbReference>
<dbReference type="CDD" id="cd06273">
    <property type="entry name" value="PBP1_LacI-like"/>
    <property type="match status" value="1"/>
</dbReference>
<protein>
    <submittedName>
        <fullName evidence="5">Transcriptional regulator</fullName>
    </submittedName>
</protein>
<feature type="domain" description="HTH lacI-type" evidence="4">
    <location>
        <begin position="18"/>
        <end position="67"/>
    </location>
</feature>
<comment type="caution">
    <text evidence="5">The sequence shown here is derived from an EMBL/GenBank/DDBJ whole genome shotgun (WGS) entry which is preliminary data.</text>
</comment>
<evidence type="ECO:0000256" key="2">
    <source>
        <dbReference type="ARBA" id="ARBA00023125"/>
    </source>
</evidence>
<dbReference type="InterPro" id="IPR046335">
    <property type="entry name" value="LacI/GalR-like_sensor"/>
</dbReference>
<dbReference type="GO" id="GO:0000976">
    <property type="term" value="F:transcription cis-regulatory region binding"/>
    <property type="evidence" value="ECO:0007669"/>
    <property type="project" value="TreeGrafter"/>
</dbReference>
<keyword evidence="2" id="KW-0238">DNA-binding</keyword>
<sequence length="345" mass="37355">MNVNKDLNSKGKPDIVAVAKAAGVSISTVSRSFNHPELLKPATRKKIDRAVQRVGYIRNRAAQVMHGRRTATIGLVVPTIDNAIFAELIQSFSAELDANGFTMLIASHGFDLDREYQMLRKLMEHRVDGIAVIGLEHSEASYKLIEQQDLPAVAIWNYAQGARLPCVGVQNLKAGRMAAQHLLDLGHRDIGLIFPETDGNDRAKDRLLGASEALQRAGVEVPADWQLEAPYNIAEAKRASASMLRHSSRPTAILCGNDIIAQGVLFAARSGGLDVPRDLSVMGIGDFKGSAEFEPSISTIRIPARQIGIVAAKLILDSVANLPENPNAFECDLVLAARGSTIRIK</sequence>
<organism evidence="5 6">
    <name type="scientific">Neptunicoccus cionae</name>
    <dbReference type="NCBI Taxonomy" id="2035344"/>
    <lineage>
        <taxon>Bacteria</taxon>
        <taxon>Pseudomonadati</taxon>
        <taxon>Pseudomonadota</taxon>
        <taxon>Alphaproteobacteria</taxon>
        <taxon>Rhodobacterales</taxon>
        <taxon>Paracoccaceae</taxon>
        <taxon>Neptunicoccus</taxon>
    </lineage>
</organism>
<dbReference type="InterPro" id="IPR028082">
    <property type="entry name" value="Peripla_BP_I"/>
</dbReference>
<accession>A0A916QVM3</accession>
<reference evidence="5" key="1">
    <citation type="journal article" date="2014" name="Int. J. Syst. Evol. Microbiol.">
        <title>Complete genome sequence of Corynebacterium casei LMG S-19264T (=DSM 44701T), isolated from a smear-ripened cheese.</title>
        <authorList>
            <consortium name="US DOE Joint Genome Institute (JGI-PGF)"/>
            <person name="Walter F."/>
            <person name="Albersmeier A."/>
            <person name="Kalinowski J."/>
            <person name="Ruckert C."/>
        </authorList>
    </citation>
    <scope>NUCLEOTIDE SEQUENCE</scope>
    <source>
        <strain evidence="5">CGMCC 1.15880</strain>
    </source>
</reference>
<evidence type="ECO:0000259" key="4">
    <source>
        <dbReference type="PROSITE" id="PS50932"/>
    </source>
</evidence>
<dbReference type="Pfam" id="PF00356">
    <property type="entry name" value="LacI"/>
    <property type="match status" value="1"/>
</dbReference>
<dbReference type="AlphaFoldDB" id="A0A916QVM3"/>
<dbReference type="SUPFAM" id="SSF47413">
    <property type="entry name" value="lambda repressor-like DNA-binding domains"/>
    <property type="match status" value="1"/>
</dbReference>
<dbReference type="InterPro" id="IPR000843">
    <property type="entry name" value="HTH_LacI"/>
</dbReference>
<reference evidence="5" key="2">
    <citation type="submission" date="2020-09" db="EMBL/GenBank/DDBJ databases">
        <authorList>
            <person name="Sun Q."/>
            <person name="Zhou Y."/>
        </authorList>
    </citation>
    <scope>NUCLEOTIDE SEQUENCE</scope>
    <source>
        <strain evidence="5">CGMCC 1.15880</strain>
    </source>
</reference>
<dbReference type="CDD" id="cd01392">
    <property type="entry name" value="HTH_LacI"/>
    <property type="match status" value="1"/>
</dbReference>
<evidence type="ECO:0000256" key="1">
    <source>
        <dbReference type="ARBA" id="ARBA00023015"/>
    </source>
</evidence>
<dbReference type="GO" id="GO:0003700">
    <property type="term" value="F:DNA-binding transcription factor activity"/>
    <property type="evidence" value="ECO:0007669"/>
    <property type="project" value="TreeGrafter"/>
</dbReference>
<dbReference type="Gene3D" id="3.40.50.2300">
    <property type="match status" value="2"/>
</dbReference>